<reference evidence="2 3" key="1">
    <citation type="submission" date="2019-01" db="EMBL/GenBank/DDBJ databases">
        <authorList>
            <person name="Alioto T."/>
            <person name="Alioto T."/>
        </authorList>
    </citation>
    <scope>NUCLEOTIDE SEQUENCE [LARGE SCALE GENOMIC DNA]</scope>
</reference>
<accession>A0A485P872</accession>
<feature type="region of interest" description="Disordered" evidence="1">
    <location>
        <begin position="1"/>
        <end position="82"/>
    </location>
</feature>
<gene>
    <name evidence="2" type="ORF">LYPA_23C022865</name>
</gene>
<dbReference type="EMBL" id="CAAGRJ010028235">
    <property type="protein sequence ID" value="VFV40026.1"/>
    <property type="molecule type" value="Genomic_DNA"/>
</dbReference>
<feature type="compositionally biased region" description="Pro residues" evidence="1">
    <location>
        <begin position="58"/>
        <end position="72"/>
    </location>
</feature>
<feature type="region of interest" description="Disordered" evidence="1">
    <location>
        <begin position="141"/>
        <end position="161"/>
    </location>
</feature>
<protein>
    <submittedName>
        <fullName evidence="2">Uncharacterized protein</fullName>
    </submittedName>
</protein>
<evidence type="ECO:0000313" key="3">
    <source>
        <dbReference type="Proteomes" id="UP000386466"/>
    </source>
</evidence>
<dbReference type="Proteomes" id="UP000386466">
    <property type="component" value="Unassembled WGS sequence"/>
</dbReference>
<feature type="compositionally biased region" description="Basic and acidic residues" evidence="1">
    <location>
        <begin position="7"/>
        <end position="16"/>
    </location>
</feature>
<evidence type="ECO:0000256" key="1">
    <source>
        <dbReference type="SAM" id="MobiDB-lite"/>
    </source>
</evidence>
<sequence length="161" mass="17728">MVATGLEEQRGGDGVKKQQRRKCPLPEFRQSPVQLPLASPALPFPPGSKRPALDVLPIFPPFTDPENPPPQGPVARLCPQSGTDTLQMPIHIHRYQEALLQGIRAGAEKPMNRPSSKGIPPGIIMRGYVRLTPCLLQRHKRATTEGWGRSTRQKVEGPEPP</sequence>
<organism evidence="2 3">
    <name type="scientific">Lynx pardinus</name>
    <name type="common">Iberian lynx</name>
    <name type="synonym">Felis pardina</name>
    <dbReference type="NCBI Taxonomy" id="191816"/>
    <lineage>
        <taxon>Eukaryota</taxon>
        <taxon>Metazoa</taxon>
        <taxon>Chordata</taxon>
        <taxon>Craniata</taxon>
        <taxon>Vertebrata</taxon>
        <taxon>Euteleostomi</taxon>
        <taxon>Mammalia</taxon>
        <taxon>Eutheria</taxon>
        <taxon>Laurasiatheria</taxon>
        <taxon>Carnivora</taxon>
        <taxon>Feliformia</taxon>
        <taxon>Felidae</taxon>
        <taxon>Felinae</taxon>
        <taxon>Lynx</taxon>
    </lineage>
</organism>
<evidence type="ECO:0000313" key="2">
    <source>
        <dbReference type="EMBL" id="VFV40026.1"/>
    </source>
</evidence>
<proteinExistence type="predicted"/>
<name>A0A485P872_LYNPA</name>
<keyword evidence="3" id="KW-1185">Reference proteome</keyword>
<dbReference type="AlphaFoldDB" id="A0A485P872"/>